<evidence type="ECO:0000259" key="1">
    <source>
        <dbReference type="Pfam" id="PF00078"/>
    </source>
</evidence>
<proteinExistence type="predicted"/>
<sequence>MGNGLLVSSRRGINWGQFWTIVGRDTTDMVLEVLNGANRLKTVLPDIISGTQSAYTAGRLITDNVLMAFEAHHSLKRKRSREHLIQLIKEYVNATTYAVMVNGEQSGFFTPSRGLRQGDPLCPYLFILVTEGLISLSKKAQNDGLIHGLRIGNMGPIITHLLFVDDCVLFDQASGDESRAIKQVLMQYELASGQRVNFNKSSICFSPNINAAVREEIMQILEVEEVASHGKYLGLPTVVGRSKIEVFASITDRVRKKLQGWQAKSLSKAGKKVLLKSAVQAIPNYAMQWFKLPLNLCHEIESMMAESKRKLHWVAWANQEMKAAWDLKSWSISTWHFWLNKPGA</sequence>
<dbReference type="InterPro" id="IPR000477">
    <property type="entry name" value="RT_dom"/>
</dbReference>
<feature type="domain" description="Reverse transcriptase" evidence="1">
    <location>
        <begin position="83"/>
        <end position="235"/>
    </location>
</feature>
<dbReference type="Pfam" id="PF00078">
    <property type="entry name" value="RVT_1"/>
    <property type="match status" value="1"/>
</dbReference>
<protein>
    <recommendedName>
        <fullName evidence="1">Reverse transcriptase domain-containing protein</fullName>
    </recommendedName>
</protein>
<name>A0AAV3QLC4_LITER</name>
<keyword evidence="3" id="KW-1185">Reference proteome</keyword>
<dbReference type="PANTHER" id="PTHR33116:SF86">
    <property type="entry name" value="REVERSE TRANSCRIPTASE DOMAIN-CONTAINING PROTEIN"/>
    <property type="match status" value="1"/>
</dbReference>
<reference evidence="2 3" key="1">
    <citation type="submission" date="2024-01" db="EMBL/GenBank/DDBJ databases">
        <title>The complete chloroplast genome sequence of Lithospermum erythrorhizon: insights into the phylogenetic relationship among Boraginaceae species and the maternal lineages of purple gromwells.</title>
        <authorList>
            <person name="Okada T."/>
            <person name="Watanabe K."/>
        </authorList>
    </citation>
    <scope>NUCLEOTIDE SEQUENCE [LARGE SCALE GENOMIC DNA]</scope>
</reference>
<dbReference type="AlphaFoldDB" id="A0AAV3QLC4"/>
<dbReference type="PANTHER" id="PTHR33116">
    <property type="entry name" value="REVERSE TRANSCRIPTASE ZINC-BINDING DOMAIN-CONTAINING PROTEIN-RELATED-RELATED"/>
    <property type="match status" value="1"/>
</dbReference>
<evidence type="ECO:0000313" key="3">
    <source>
        <dbReference type="Proteomes" id="UP001454036"/>
    </source>
</evidence>
<dbReference type="CDD" id="cd01650">
    <property type="entry name" value="RT_nLTR_like"/>
    <property type="match status" value="1"/>
</dbReference>
<evidence type="ECO:0000313" key="2">
    <source>
        <dbReference type="EMBL" id="GAA0163976.1"/>
    </source>
</evidence>
<organism evidence="2 3">
    <name type="scientific">Lithospermum erythrorhizon</name>
    <name type="common">Purple gromwell</name>
    <name type="synonym">Lithospermum officinale var. erythrorhizon</name>
    <dbReference type="NCBI Taxonomy" id="34254"/>
    <lineage>
        <taxon>Eukaryota</taxon>
        <taxon>Viridiplantae</taxon>
        <taxon>Streptophyta</taxon>
        <taxon>Embryophyta</taxon>
        <taxon>Tracheophyta</taxon>
        <taxon>Spermatophyta</taxon>
        <taxon>Magnoliopsida</taxon>
        <taxon>eudicotyledons</taxon>
        <taxon>Gunneridae</taxon>
        <taxon>Pentapetalae</taxon>
        <taxon>asterids</taxon>
        <taxon>lamiids</taxon>
        <taxon>Boraginales</taxon>
        <taxon>Boraginaceae</taxon>
        <taxon>Boraginoideae</taxon>
        <taxon>Lithospermeae</taxon>
        <taxon>Lithospermum</taxon>
    </lineage>
</organism>
<accession>A0AAV3QLC4</accession>
<dbReference type="Proteomes" id="UP001454036">
    <property type="component" value="Unassembled WGS sequence"/>
</dbReference>
<gene>
    <name evidence="2" type="ORF">LIER_19719</name>
</gene>
<comment type="caution">
    <text evidence="2">The sequence shown here is derived from an EMBL/GenBank/DDBJ whole genome shotgun (WGS) entry which is preliminary data.</text>
</comment>
<dbReference type="EMBL" id="BAABME010004910">
    <property type="protein sequence ID" value="GAA0163976.1"/>
    <property type="molecule type" value="Genomic_DNA"/>
</dbReference>